<dbReference type="RefSeq" id="WP_057851058.1">
    <property type="nucleotide sequence ID" value="NZ_LLXX01000101.1"/>
</dbReference>
<evidence type="ECO:0000256" key="1">
    <source>
        <dbReference type="ARBA" id="ARBA00004651"/>
    </source>
</evidence>
<name>A0A0R3KXG9_9BRAD</name>
<accession>A0A0R3KXG9</accession>
<feature type="transmembrane region" description="Helical" evidence="6">
    <location>
        <begin position="172"/>
        <end position="197"/>
    </location>
</feature>
<proteinExistence type="predicted"/>
<evidence type="ECO:0000256" key="4">
    <source>
        <dbReference type="ARBA" id="ARBA00022989"/>
    </source>
</evidence>
<dbReference type="Pfam" id="PF09678">
    <property type="entry name" value="Caa3_CtaG"/>
    <property type="match status" value="1"/>
</dbReference>
<dbReference type="STRING" id="1518501.CQ10_25215"/>
<keyword evidence="8" id="KW-1185">Reference proteome</keyword>
<keyword evidence="5 6" id="KW-0472">Membrane</keyword>
<dbReference type="Proteomes" id="UP000051913">
    <property type="component" value="Unassembled WGS sequence"/>
</dbReference>
<dbReference type="InterPro" id="IPR019108">
    <property type="entry name" value="Caa3_assmbl_CtaG-rel"/>
</dbReference>
<keyword evidence="2" id="KW-1003">Cell membrane</keyword>
<feature type="transmembrane region" description="Helical" evidence="6">
    <location>
        <begin position="122"/>
        <end position="143"/>
    </location>
</feature>
<keyword evidence="4 6" id="KW-1133">Transmembrane helix</keyword>
<evidence type="ECO:0000256" key="5">
    <source>
        <dbReference type="ARBA" id="ARBA00023136"/>
    </source>
</evidence>
<dbReference type="GO" id="GO:0005886">
    <property type="term" value="C:plasma membrane"/>
    <property type="evidence" value="ECO:0007669"/>
    <property type="project" value="UniProtKB-SubCell"/>
</dbReference>
<keyword evidence="3 6" id="KW-0812">Transmembrane</keyword>
<feature type="transmembrane region" description="Helical" evidence="6">
    <location>
        <begin position="31"/>
        <end position="51"/>
    </location>
</feature>
<evidence type="ECO:0000313" key="8">
    <source>
        <dbReference type="Proteomes" id="UP000051913"/>
    </source>
</evidence>
<comment type="caution">
    <text evidence="7">The sequence shown here is derived from an EMBL/GenBank/DDBJ whole genome shotgun (WGS) entry which is preliminary data.</text>
</comment>
<dbReference type="OrthoDB" id="259025at2"/>
<sequence length="216" mass="23156">MIKPALASASAVLVAGATVLATYDLGHVSRHMMLHIASMNVVAPLLAAWAIAYGPARDIRVSWLWIATLVQIMLLWTWHAPAVHAIIVRSPAVGLALHGVLLLAAVFFWFTLLTTSAARWQAIAALLLTGKLACLLAALLIFAPRSLYESAGHLVHAAEHLPAFRALDDQHMAGLLMITACPLSYLVAALIITVQLIGRPQTSAAILPHRRLLAGR</sequence>
<protein>
    <recommendedName>
        <fullName evidence="9">Cytochrome C oxidase assembly protein</fullName>
    </recommendedName>
</protein>
<dbReference type="AlphaFoldDB" id="A0A0R3KXG9"/>
<reference evidence="7 8" key="1">
    <citation type="submission" date="2014-03" db="EMBL/GenBank/DDBJ databases">
        <title>Bradyrhizobium valentinum sp. nov., isolated from effective nodules of Lupinus mariae-josephae, a lupine endemic of basic-lime soils in Eastern Spain.</title>
        <authorList>
            <person name="Duran D."/>
            <person name="Rey L."/>
            <person name="Navarro A."/>
            <person name="Busquets A."/>
            <person name="Imperial J."/>
            <person name="Ruiz-Argueso T."/>
        </authorList>
    </citation>
    <scope>NUCLEOTIDE SEQUENCE [LARGE SCALE GENOMIC DNA]</scope>
    <source>
        <strain evidence="7 8">LmjM3</strain>
    </source>
</reference>
<evidence type="ECO:0000256" key="2">
    <source>
        <dbReference type="ARBA" id="ARBA00022475"/>
    </source>
</evidence>
<feature type="transmembrane region" description="Helical" evidence="6">
    <location>
        <begin position="63"/>
        <end position="80"/>
    </location>
</feature>
<evidence type="ECO:0000256" key="6">
    <source>
        <dbReference type="SAM" id="Phobius"/>
    </source>
</evidence>
<comment type="subcellular location">
    <subcellularLocation>
        <location evidence="1">Cell membrane</location>
        <topology evidence="1">Multi-pass membrane protein</topology>
    </subcellularLocation>
</comment>
<organism evidence="7 8">
    <name type="scientific">Bradyrhizobium valentinum</name>
    <dbReference type="NCBI Taxonomy" id="1518501"/>
    <lineage>
        <taxon>Bacteria</taxon>
        <taxon>Pseudomonadati</taxon>
        <taxon>Pseudomonadota</taxon>
        <taxon>Alphaproteobacteria</taxon>
        <taxon>Hyphomicrobiales</taxon>
        <taxon>Nitrobacteraceae</taxon>
        <taxon>Bradyrhizobium</taxon>
    </lineage>
</organism>
<dbReference type="EMBL" id="LLXX01000101">
    <property type="protein sequence ID" value="KRR06861.1"/>
    <property type="molecule type" value="Genomic_DNA"/>
</dbReference>
<feature type="transmembrane region" description="Helical" evidence="6">
    <location>
        <begin position="86"/>
        <end position="110"/>
    </location>
</feature>
<evidence type="ECO:0000313" key="7">
    <source>
        <dbReference type="EMBL" id="KRR06861.1"/>
    </source>
</evidence>
<evidence type="ECO:0000256" key="3">
    <source>
        <dbReference type="ARBA" id="ARBA00022692"/>
    </source>
</evidence>
<evidence type="ECO:0008006" key="9">
    <source>
        <dbReference type="Google" id="ProtNLM"/>
    </source>
</evidence>
<gene>
    <name evidence="7" type="ORF">CP49_01800</name>
</gene>